<name>A0A074YX16_OPIVI</name>
<dbReference type="RefSeq" id="XP_009176908.1">
    <property type="nucleotide sequence ID" value="XM_009178644.1"/>
</dbReference>
<sequence length="99" mass="11534">MNKSDRRFCKGQCEFPSVISLRRQQWLHEIWQPDFRWMAAKYQQLITMLDVSSCTLGLVCIGRCFLVLRTAAFSVTVQQNPNVDCAPQWKQFAEFTPST</sequence>
<evidence type="ECO:0000313" key="1">
    <source>
        <dbReference type="EMBL" id="KER19351.1"/>
    </source>
</evidence>
<dbReference type="EMBL" id="KL597237">
    <property type="protein sequence ID" value="KER19351.1"/>
    <property type="molecule type" value="Genomic_DNA"/>
</dbReference>
<dbReference type="AlphaFoldDB" id="A0A074YX16"/>
<dbReference type="GeneID" id="20329738"/>
<organism evidence="1 2">
    <name type="scientific">Opisthorchis viverrini</name>
    <name type="common">Southeast Asian liver fluke</name>
    <dbReference type="NCBI Taxonomy" id="6198"/>
    <lineage>
        <taxon>Eukaryota</taxon>
        <taxon>Metazoa</taxon>
        <taxon>Spiralia</taxon>
        <taxon>Lophotrochozoa</taxon>
        <taxon>Platyhelminthes</taxon>
        <taxon>Trematoda</taxon>
        <taxon>Digenea</taxon>
        <taxon>Opisthorchiida</taxon>
        <taxon>Opisthorchiata</taxon>
        <taxon>Opisthorchiidae</taxon>
        <taxon>Opisthorchis</taxon>
    </lineage>
</organism>
<gene>
    <name evidence="1" type="ORF">T265_15573</name>
</gene>
<protein>
    <submittedName>
        <fullName evidence="1">Uncharacterized protein</fullName>
    </submittedName>
</protein>
<feature type="non-terminal residue" evidence="1">
    <location>
        <position position="99"/>
    </location>
</feature>
<dbReference type="KEGG" id="ovi:T265_15573"/>
<keyword evidence="2" id="KW-1185">Reference proteome</keyword>
<reference evidence="1 2" key="1">
    <citation type="submission" date="2013-11" db="EMBL/GenBank/DDBJ databases">
        <title>Opisthorchis viverrini - life in the bile duct.</title>
        <authorList>
            <person name="Young N.D."/>
            <person name="Nagarajan N."/>
            <person name="Lin S.J."/>
            <person name="Korhonen P.K."/>
            <person name="Jex A.R."/>
            <person name="Hall R.S."/>
            <person name="Safavi-Hemami H."/>
            <person name="Kaewkong W."/>
            <person name="Bertrand D."/>
            <person name="Gao S."/>
            <person name="Seet Q."/>
            <person name="Wongkham S."/>
            <person name="Teh B.T."/>
            <person name="Wongkham C."/>
            <person name="Intapan P.M."/>
            <person name="Maleewong W."/>
            <person name="Yang X."/>
            <person name="Hu M."/>
            <person name="Wang Z."/>
            <person name="Hofmann A."/>
            <person name="Sternberg P.W."/>
            <person name="Tan P."/>
            <person name="Wang J."/>
            <person name="Gasser R.B."/>
        </authorList>
    </citation>
    <scope>NUCLEOTIDE SEQUENCE [LARGE SCALE GENOMIC DNA]</scope>
</reference>
<dbReference type="Proteomes" id="UP000054324">
    <property type="component" value="Unassembled WGS sequence"/>
</dbReference>
<dbReference type="CTD" id="20329738"/>
<proteinExistence type="predicted"/>
<accession>A0A074YX16</accession>
<evidence type="ECO:0000313" key="2">
    <source>
        <dbReference type="Proteomes" id="UP000054324"/>
    </source>
</evidence>